<accession>A0AAW9RB27</accession>
<gene>
    <name evidence="2" type="ORF">V3330_05695</name>
</gene>
<dbReference type="SUPFAM" id="SSF55729">
    <property type="entry name" value="Acyl-CoA N-acyltransferases (Nat)"/>
    <property type="match status" value="1"/>
</dbReference>
<evidence type="ECO:0000313" key="3">
    <source>
        <dbReference type="Proteomes" id="UP001359886"/>
    </source>
</evidence>
<feature type="domain" description="N-acetyltransferase" evidence="1">
    <location>
        <begin position="13"/>
        <end position="155"/>
    </location>
</feature>
<dbReference type="CDD" id="cd04301">
    <property type="entry name" value="NAT_SF"/>
    <property type="match status" value="1"/>
</dbReference>
<dbReference type="EC" id="2.3.1.-" evidence="2"/>
<dbReference type="Proteomes" id="UP001359886">
    <property type="component" value="Unassembled WGS sequence"/>
</dbReference>
<dbReference type="InterPro" id="IPR016181">
    <property type="entry name" value="Acyl_CoA_acyltransferase"/>
</dbReference>
<protein>
    <submittedName>
        <fullName evidence="2">GNAT family N-acetyltransferase</fullName>
        <ecNumber evidence="2">2.3.1.-</ecNumber>
    </submittedName>
</protein>
<dbReference type="GO" id="GO:0016747">
    <property type="term" value="F:acyltransferase activity, transferring groups other than amino-acyl groups"/>
    <property type="evidence" value="ECO:0007669"/>
    <property type="project" value="InterPro"/>
</dbReference>
<dbReference type="Pfam" id="PF13673">
    <property type="entry name" value="Acetyltransf_10"/>
    <property type="match status" value="1"/>
</dbReference>
<dbReference type="PROSITE" id="PS51186">
    <property type="entry name" value="GNAT"/>
    <property type="match status" value="1"/>
</dbReference>
<keyword evidence="2" id="KW-0012">Acyltransferase</keyword>
<comment type="caution">
    <text evidence="2">The sequence shown here is derived from an EMBL/GenBank/DDBJ whole genome shotgun (WGS) entry which is preliminary data.</text>
</comment>
<organism evidence="2 3">
    <name type="scientific">Elongatibacter sediminis</name>
    <dbReference type="NCBI Taxonomy" id="3119006"/>
    <lineage>
        <taxon>Bacteria</taxon>
        <taxon>Pseudomonadati</taxon>
        <taxon>Pseudomonadota</taxon>
        <taxon>Gammaproteobacteria</taxon>
        <taxon>Chromatiales</taxon>
        <taxon>Wenzhouxiangellaceae</taxon>
        <taxon>Elongatibacter</taxon>
    </lineage>
</organism>
<dbReference type="EMBL" id="JAZHOG010000003">
    <property type="protein sequence ID" value="MEJ8567112.1"/>
    <property type="molecule type" value="Genomic_DNA"/>
</dbReference>
<reference evidence="2 3" key="1">
    <citation type="submission" date="2024-02" db="EMBL/GenBank/DDBJ databases">
        <title>A novel Wenzhouxiangellaceae bacterium, isolated from coastal sediments.</title>
        <authorList>
            <person name="Du Z.-J."/>
            <person name="Ye Y.-Q."/>
            <person name="Zhang X.-Y."/>
        </authorList>
    </citation>
    <scope>NUCLEOTIDE SEQUENCE [LARGE SCALE GENOMIC DNA]</scope>
    <source>
        <strain evidence="2 3">CH-27</strain>
    </source>
</reference>
<name>A0AAW9RB27_9GAMM</name>
<evidence type="ECO:0000259" key="1">
    <source>
        <dbReference type="PROSITE" id="PS51186"/>
    </source>
</evidence>
<proteinExistence type="predicted"/>
<keyword evidence="3" id="KW-1185">Reference proteome</keyword>
<dbReference type="AlphaFoldDB" id="A0AAW9RB27"/>
<dbReference type="Gene3D" id="3.40.630.30">
    <property type="match status" value="1"/>
</dbReference>
<keyword evidence="2" id="KW-0808">Transferase</keyword>
<sequence>MAEGTAPIEWCWLALSDMEPGLLYRLLAFRESVFVVEQRCAYQELDGRDERAWHLVGLRTGHVVACLRVLVPQREEGRFRIGRVAVDSGWRGKGLARQMVLMALDRIREHGGTRPVVLDAQTYLVAFYGSLGFEVTGEEFLEDGIPHRPMALDWERAPTAP</sequence>
<dbReference type="RefSeq" id="WP_354694429.1">
    <property type="nucleotide sequence ID" value="NZ_JAZHOG010000003.1"/>
</dbReference>
<evidence type="ECO:0000313" key="2">
    <source>
        <dbReference type="EMBL" id="MEJ8567112.1"/>
    </source>
</evidence>
<dbReference type="InterPro" id="IPR000182">
    <property type="entry name" value="GNAT_dom"/>
</dbReference>